<proteinExistence type="predicted"/>
<gene>
    <name evidence="1" type="ORF">Indivirus_8_9</name>
</gene>
<protein>
    <submittedName>
        <fullName evidence="1">Uncharacterized protein</fullName>
    </submittedName>
</protein>
<evidence type="ECO:0000313" key="1">
    <source>
        <dbReference type="EMBL" id="ARF10019.1"/>
    </source>
</evidence>
<accession>A0A1V0SE66</accession>
<reference evidence="1" key="1">
    <citation type="journal article" date="2017" name="Science">
        <title>Giant viruses with an expanded complement of translation system components.</title>
        <authorList>
            <person name="Schulz F."/>
            <person name="Yutin N."/>
            <person name="Ivanova N.N."/>
            <person name="Ortega D.R."/>
            <person name="Lee T.K."/>
            <person name="Vierheilig J."/>
            <person name="Daims H."/>
            <person name="Horn M."/>
            <person name="Wagner M."/>
            <person name="Jensen G.J."/>
            <person name="Kyrpides N.C."/>
            <person name="Koonin E.V."/>
            <person name="Woyke T."/>
        </authorList>
    </citation>
    <scope>NUCLEOTIDE SEQUENCE</scope>
    <source>
        <strain evidence="1">ILV1</strain>
    </source>
</reference>
<dbReference type="EMBL" id="KY684092">
    <property type="protein sequence ID" value="ARF10019.1"/>
    <property type="molecule type" value="Genomic_DNA"/>
</dbReference>
<organism evidence="1">
    <name type="scientific">Indivirus ILV1</name>
    <dbReference type="NCBI Taxonomy" id="1977633"/>
    <lineage>
        <taxon>Viruses</taxon>
        <taxon>Varidnaviria</taxon>
        <taxon>Bamfordvirae</taxon>
        <taxon>Nucleocytoviricota</taxon>
        <taxon>Megaviricetes</taxon>
        <taxon>Imitervirales</taxon>
        <taxon>Mimiviridae</taxon>
        <taxon>Klosneuvirinae</taxon>
        <taxon>Indivirus</taxon>
    </lineage>
</organism>
<sequence>MTREKINSYHENKAMKYLVDNFLESYPNFKKDQFSSNIYTDYIQNKNHALYLLRNNKFIQFSQMKNIHLLDSYVKDSNYTIIEKICRHIEIIDIEIFKKILINSFDLNKTPLYYIAKLCPLNYIYAAINVGINIEFICNNKTLVHVIMEKDNITIESKKEFIKYLLDYGYLVKIFIKDPSCFNLSDIGCHTELLNKITENEESFYRLIDIKTLYLICEYWEYESIGKILNRILEKDISFEKLLNYYKKEKVLHLIDCIIKIYDQNLPHELLEKIKLFLDKIKYRELEIQLIDYTLKEKSIYTYSGICLDY</sequence>
<name>A0A1V0SE66_9VIRU</name>